<name>A0A6B0GWS3_9EURY</name>
<dbReference type="AlphaFoldDB" id="A0A6B0GWS3"/>
<proteinExistence type="predicted"/>
<evidence type="ECO:0000313" key="1">
    <source>
        <dbReference type="EMBL" id="MWG36595.1"/>
    </source>
</evidence>
<keyword evidence="2" id="KW-1185">Reference proteome</keyword>
<dbReference type="EMBL" id="WSZK01000036">
    <property type="protein sequence ID" value="MWG36595.1"/>
    <property type="molecule type" value="Genomic_DNA"/>
</dbReference>
<sequence length="156" mass="16774">MQRRTFLGAAAALTTLPTVEAATSTDDEAPDTQVCDVCDAEKPAGMVERTTVETIAPLEADICRACQHVQNHDNGDGQCMQCGDDVSPGFYFEVEFPLGAAELPGMLAGQLCGECAADMACDVNFSGVDADEDAHERLIEILDEETRRMNELEGDR</sequence>
<comment type="caution">
    <text evidence="1">The sequence shown here is derived from an EMBL/GenBank/DDBJ whole genome shotgun (WGS) entry which is preliminary data.</text>
</comment>
<dbReference type="OrthoDB" id="332000at2157"/>
<reference evidence="1 2" key="1">
    <citation type="submission" date="2019-12" db="EMBL/GenBank/DDBJ databases">
        <title>Halocatena pleomorpha gen. nov. sp. nov., an extremely halophilic archaeon of family Halobacteriaceae isolated from saltpan soil.</title>
        <authorList>
            <person name="Pal Y."/>
            <person name="Verma A."/>
            <person name="Krishnamurthi S."/>
            <person name="Kumar P."/>
        </authorList>
    </citation>
    <scope>NUCLEOTIDE SEQUENCE [LARGE SCALE GENOMIC DNA]</scope>
    <source>
        <strain evidence="1 2">JCM 16495</strain>
    </source>
</reference>
<evidence type="ECO:0000313" key="2">
    <source>
        <dbReference type="Proteomes" id="UP000451471"/>
    </source>
</evidence>
<protein>
    <submittedName>
        <fullName evidence="1">Uncharacterized protein</fullName>
    </submittedName>
</protein>
<accession>A0A6B0GWS3</accession>
<dbReference type="RefSeq" id="WP_158206246.1">
    <property type="nucleotide sequence ID" value="NZ_WSZK01000036.1"/>
</dbReference>
<organism evidence="1 2">
    <name type="scientific">Halomarina oriensis</name>
    <dbReference type="NCBI Taxonomy" id="671145"/>
    <lineage>
        <taxon>Archaea</taxon>
        <taxon>Methanobacteriati</taxon>
        <taxon>Methanobacteriota</taxon>
        <taxon>Stenosarchaea group</taxon>
        <taxon>Halobacteria</taxon>
        <taxon>Halobacteriales</taxon>
        <taxon>Natronomonadaceae</taxon>
        <taxon>Halomarina</taxon>
    </lineage>
</organism>
<gene>
    <name evidence="1" type="ORF">GQS65_19235</name>
</gene>
<dbReference type="Proteomes" id="UP000451471">
    <property type="component" value="Unassembled WGS sequence"/>
</dbReference>